<dbReference type="Gene3D" id="3.30.760.10">
    <property type="entry name" value="RNA Cap, Translation Initiation Factor Eif4e"/>
    <property type="match status" value="1"/>
</dbReference>
<evidence type="ECO:0000256" key="2">
    <source>
        <dbReference type="SAM" id="MobiDB-lite"/>
    </source>
</evidence>
<keyword evidence="1" id="KW-0648">Protein biosynthesis</keyword>
<name>A0A4S4LBQ5_9AGAM</name>
<dbReference type="Pfam" id="PF01652">
    <property type="entry name" value="IF4E"/>
    <property type="match status" value="1"/>
</dbReference>
<dbReference type="InterPro" id="IPR023398">
    <property type="entry name" value="TIF_eIF4e-like"/>
</dbReference>
<dbReference type="PANTHER" id="PTHR11960">
    <property type="entry name" value="EUKARYOTIC TRANSLATION INITIATION FACTOR 4E RELATED"/>
    <property type="match status" value="1"/>
</dbReference>
<dbReference type="SUPFAM" id="SSF55418">
    <property type="entry name" value="eIF4e-like"/>
    <property type="match status" value="1"/>
</dbReference>
<keyword evidence="1" id="KW-0694">RNA-binding</keyword>
<organism evidence="3 4">
    <name type="scientific">Phellinidium pouzarii</name>
    <dbReference type="NCBI Taxonomy" id="167371"/>
    <lineage>
        <taxon>Eukaryota</taxon>
        <taxon>Fungi</taxon>
        <taxon>Dikarya</taxon>
        <taxon>Basidiomycota</taxon>
        <taxon>Agaricomycotina</taxon>
        <taxon>Agaricomycetes</taxon>
        <taxon>Hymenochaetales</taxon>
        <taxon>Hymenochaetaceae</taxon>
        <taxon>Phellinidium</taxon>
    </lineage>
</organism>
<keyword evidence="1" id="KW-0396">Initiation factor</keyword>
<gene>
    <name evidence="3" type="ORF">EW145_g2723</name>
</gene>
<proteinExistence type="inferred from homology"/>
<feature type="region of interest" description="Disordered" evidence="2">
    <location>
        <begin position="1"/>
        <end position="53"/>
    </location>
</feature>
<dbReference type="OrthoDB" id="590761at2759"/>
<accession>A0A4S4LBQ5</accession>
<evidence type="ECO:0008006" key="5">
    <source>
        <dbReference type="Google" id="ProtNLM"/>
    </source>
</evidence>
<feature type="compositionally biased region" description="Low complexity" evidence="2">
    <location>
        <begin position="69"/>
        <end position="105"/>
    </location>
</feature>
<keyword evidence="4" id="KW-1185">Reference proteome</keyword>
<reference evidence="3 4" key="1">
    <citation type="submission" date="2019-02" db="EMBL/GenBank/DDBJ databases">
        <title>Genome sequencing of the rare red list fungi Phellinidium pouzarii.</title>
        <authorList>
            <person name="Buettner E."/>
            <person name="Kellner H."/>
        </authorList>
    </citation>
    <scope>NUCLEOTIDE SEQUENCE [LARGE SCALE GENOMIC DNA]</scope>
    <source>
        <strain evidence="3 4">DSM 108285</strain>
    </source>
</reference>
<dbReference type="GO" id="GO:0000340">
    <property type="term" value="F:RNA 7-methylguanosine cap binding"/>
    <property type="evidence" value="ECO:0007669"/>
    <property type="project" value="TreeGrafter"/>
</dbReference>
<dbReference type="GO" id="GO:0016281">
    <property type="term" value="C:eukaryotic translation initiation factor 4F complex"/>
    <property type="evidence" value="ECO:0007669"/>
    <property type="project" value="TreeGrafter"/>
</dbReference>
<evidence type="ECO:0000313" key="3">
    <source>
        <dbReference type="EMBL" id="THH08408.1"/>
    </source>
</evidence>
<dbReference type="EMBL" id="SGPK01000101">
    <property type="protein sequence ID" value="THH08408.1"/>
    <property type="molecule type" value="Genomic_DNA"/>
</dbReference>
<comment type="caution">
    <text evidence="3">The sequence shown here is derived from an EMBL/GenBank/DDBJ whole genome shotgun (WGS) entry which is preliminary data.</text>
</comment>
<sequence>MTTPLPAESNSMPKQDKMLGATRMPPSLNQLAARINASGVTPPPSTQTSSRPRLAAQFLRTGSQTSLASTVASAADSTAVNPPTTRSASPTSSSRASSPLSSVATGGEALTSEKVEKLNAESERKARVGYKNIPSLDAITARMALTRSLSIDGSPKPPEPETYDDPATPGIPQKTPEHPLQSSWTFYHDTKSKPAYAAAPSLPDGAAVHPAAVDTGDYEAGLNVVGEFDTVESFCRYFNWLKPPSKLERNSNYHIFKTGIKPMWEDEANANGGKWVLTMKNNPQLLDRCWSWLAMALVGEEIDDGDEICGAVVSLRSKVDRIQVWIRGKEDVERVNSIGRKLVKTLDVAEVDGIGLEFQVGFLLPQPQRALLKF</sequence>
<comment type="similarity">
    <text evidence="1">Belongs to the eukaryotic initiation factor 4E family.</text>
</comment>
<evidence type="ECO:0000313" key="4">
    <source>
        <dbReference type="Proteomes" id="UP000308199"/>
    </source>
</evidence>
<evidence type="ECO:0000256" key="1">
    <source>
        <dbReference type="RuleBase" id="RU004374"/>
    </source>
</evidence>
<dbReference type="PANTHER" id="PTHR11960:SF73">
    <property type="entry name" value="TRANSLATION INITIATION FACTOR 4E, PUTATIVE-RELATED"/>
    <property type="match status" value="1"/>
</dbReference>
<protein>
    <recommendedName>
        <fullName evidence="5">Translation initiation factor eIF4e</fullName>
    </recommendedName>
</protein>
<dbReference type="GO" id="GO:0003743">
    <property type="term" value="F:translation initiation factor activity"/>
    <property type="evidence" value="ECO:0007669"/>
    <property type="project" value="UniProtKB-KW"/>
</dbReference>
<dbReference type="Proteomes" id="UP000308199">
    <property type="component" value="Unassembled WGS sequence"/>
</dbReference>
<feature type="region of interest" description="Disordered" evidence="2">
    <location>
        <begin position="69"/>
        <end position="109"/>
    </location>
</feature>
<dbReference type="InterPro" id="IPR001040">
    <property type="entry name" value="TIF_eIF_4E"/>
</dbReference>
<feature type="region of interest" description="Disordered" evidence="2">
    <location>
        <begin position="149"/>
        <end position="178"/>
    </location>
</feature>
<dbReference type="AlphaFoldDB" id="A0A4S4LBQ5"/>
<feature type="compositionally biased region" description="Polar residues" evidence="2">
    <location>
        <begin position="1"/>
        <end position="13"/>
    </location>
</feature>